<dbReference type="EMBL" id="BMWG01000004">
    <property type="protein sequence ID" value="GGZ27153.1"/>
    <property type="molecule type" value="Genomic_DNA"/>
</dbReference>
<accession>A0A918UPZ3</accession>
<dbReference type="Proteomes" id="UP000630936">
    <property type="component" value="Unassembled WGS sequence"/>
</dbReference>
<dbReference type="InterPro" id="IPR016181">
    <property type="entry name" value="Acyl_CoA_acyltransferase"/>
</dbReference>
<reference evidence="3" key="1">
    <citation type="journal article" date="2014" name="Int. J. Syst. Evol. Microbiol.">
        <title>Complete genome sequence of Corynebacterium casei LMG S-19264T (=DSM 44701T), isolated from a smear-ripened cheese.</title>
        <authorList>
            <consortium name="US DOE Joint Genome Institute (JGI-PGF)"/>
            <person name="Walter F."/>
            <person name="Albersmeier A."/>
            <person name="Kalinowski J."/>
            <person name="Ruckert C."/>
        </authorList>
    </citation>
    <scope>NUCLEOTIDE SEQUENCE</scope>
    <source>
        <strain evidence="3">JCM 4988</strain>
    </source>
</reference>
<evidence type="ECO:0000313" key="3">
    <source>
        <dbReference type="EMBL" id="GGZ27153.1"/>
    </source>
</evidence>
<dbReference type="AlphaFoldDB" id="A0A918UPZ3"/>
<feature type="region of interest" description="Disordered" evidence="1">
    <location>
        <begin position="114"/>
        <end position="188"/>
    </location>
</feature>
<dbReference type="SUPFAM" id="SSF55729">
    <property type="entry name" value="Acyl-CoA N-acyltransferases (Nat)"/>
    <property type="match status" value="1"/>
</dbReference>
<keyword evidence="4" id="KW-1185">Reference proteome</keyword>
<dbReference type="Pfam" id="PF03995">
    <property type="entry name" value="Inhibitor_I36"/>
    <property type="match status" value="1"/>
</dbReference>
<dbReference type="Gene3D" id="2.60.20.10">
    <property type="entry name" value="Crystallins"/>
    <property type="match status" value="1"/>
</dbReference>
<dbReference type="CDD" id="cd04301">
    <property type="entry name" value="NAT_SF"/>
    <property type="match status" value="1"/>
</dbReference>
<reference evidence="3" key="2">
    <citation type="submission" date="2020-09" db="EMBL/GenBank/DDBJ databases">
        <authorList>
            <person name="Sun Q."/>
            <person name="Ohkuma M."/>
        </authorList>
    </citation>
    <scope>NUCLEOTIDE SEQUENCE</scope>
    <source>
        <strain evidence="3">JCM 4988</strain>
    </source>
</reference>
<comment type="caution">
    <text evidence="3">The sequence shown here is derived from an EMBL/GenBank/DDBJ whole genome shotgun (WGS) entry which is preliminary data.</text>
</comment>
<gene>
    <name evidence="3" type="ORF">GCM10010387_20640</name>
</gene>
<protein>
    <recommendedName>
        <fullName evidence="2">N-acetyltransferase domain-containing protein</fullName>
    </recommendedName>
</protein>
<dbReference type="GO" id="GO:0016747">
    <property type="term" value="F:acyltransferase activity, transferring groups other than amino-acyl groups"/>
    <property type="evidence" value="ECO:0007669"/>
    <property type="project" value="InterPro"/>
</dbReference>
<evidence type="ECO:0000313" key="4">
    <source>
        <dbReference type="Proteomes" id="UP000630936"/>
    </source>
</evidence>
<evidence type="ECO:0000259" key="2">
    <source>
        <dbReference type="PROSITE" id="PS51186"/>
    </source>
</evidence>
<proteinExistence type="predicted"/>
<dbReference type="Pfam" id="PF00583">
    <property type="entry name" value="Acetyltransf_1"/>
    <property type="match status" value="1"/>
</dbReference>
<organism evidence="3 4">
    <name type="scientific">Streptomyces inusitatus</name>
    <dbReference type="NCBI Taxonomy" id="68221"/>
    <lineage>
        <taxon>Bacteria</taxon>
        <taxon>Bacillati</taxon>
        <taxon>Actinomycetota</taxon>
        <taxon>Actinomycetes</taxon>
        <taxon>Kitasatosporales</taxon>
        <taxon>Streptomycetaceae</taxon>
        <taxon>Streptomyces</taxon>
    </lineage>
</organism>
<sequence>MIVRPARTADLPGILGLAAEVEHWFGPMTDEPGFHRALDTHVRRGTALVALPPGGEPAGGLLFGPDGPPYHVEWLVVAERVRGRGVGRLLMAEAERRFVRTPGAIEVVTFGPDHPGAVASGARVPPRPPNRARRAAPGSSTAGPEPYGRYVNPGTGRTPWGEDRRPGGCGSGSRVSRGRADGRARRVSVSPRSRVPVFPCSRVPVFPCPYGGSVRRVALLAATLMISTGLAAAPSAATPAGSVTLFSGSDCPADSLCLYRHRGFTGGGVAIGPDTYVERLADHGFDDRMSSWSNETGQICDWWTEYGRGGTIHDLRDGRRADLPRAQNDTASSVECW</sequence>
<dbReference type="InterPro" id="IPR000182">
    <property type="entry name" value="GNAT_dom"/>
</dbReference>
<dbReference type="PROSITE" id="PS51186">
    <property type="entry name" value="GNAT"/>
    <property type="match status" value="1"/>
</dbReference>
<dbReference type="Gene3D" id="3.40.630.30">
    <property type="match status" value="1"/>
</dbReference>
<evidence type="ECO:0000256" key="1">
    <source>
        <dbReference type="SAM" id="MobiDB-lite"/>
    </source>
</evidence>
<feature type="domain" description="N-acetyltransferase" evidence="2">
    <location>
        <begin position="1"/>
        <end position="143"/>
    </location>
</feature>
<name>A0A918UPZ3_9ACTN</name>